<evidence type="ECO:0000313" key="3">
    <source>
        <dbReference type="Proteomes" id="UP001627284"/>
    </source>
</evidence>
<evidence type="ECO:0000256" key="1">
    <source>
        <dbReference type="SAM" id="MobiDB-lite"/>
    </source>
</evidence>
<reference evidence="2 3" key="1">
    <citation type="submission" date="2024-05" db="EMBL/GenBank/DDBJ databases">
        <title>De novo assembly of an allotetraploid wild potato.</title>
        <authorList>
            <person name="Hosaka A.J."/>
        </authorList>
    </citation>
    <scope>NUCLEOTIDE SEQUENCE [LARGE SCALE GENOMIC DNA]</scope>
    <source>
        <tissue evidence="2">Young leaves</tissue>
    </source>
</reference>
<dbReference type="Proteomes" id="UP001627284">
    <property type="component" value="Unassembled WGS sequence"/>
</dbReference>
<dbReference type="AlphaFoldDB" id="A0ABD2RMS3"/>
<evidence type="ECO:0000313" key="2">
    <source>
        <dbReference type="EMBL" id="KAL3333182.1"/>
    </source>
</evidence>
<feature type="region of interest" description="Disordered" evidence="1">
    <location>
        <begin position="19"/>
        <end position="38"/>
    </location>
</feature>
<name>A0ABD2RMS3_9SOLN</name>
<feature type="compositionally biased region" description="Acidic residues" evidence="1">
    <location>
        <begin position="111"/>
        <end position="121"/>
    </location>
</feature>
<dbReference type="PANTHER" id="PTHR31110">
    <property type="entry name" value="PESTICIDAL CRYSTAL CRY8BA PROTEIN"/>
    <property type="match status" value="1"/>
</dbReference>
<gene>
    <name evidence="2" type="ORF">AABB24_033316</name>
</gene>
<sequence length="1193" mass="133580">MFTEGLDESAINWIKQGSEVKQSCSSNTRSPLSEKLDDRYPFPKSPLACYTPNSHVLPPLKFHSGLLKPLNTVALSVDSNDDDCDFDYDDEEIESESVASASEELNGHYSEEEEEEEEEETLTTNSCQIKGVGMSNRNGSTLNRGVLQGNLRIEVPGNARRFTEGSGQKAQILGIPSYLREKVQPHSTYATPVGKLIDLGTPSAPPIVDIGADEANSELASGLSTSGGLAGTEHNSMKDFSETPEESWYGNGLGISEGLSRTQDSNRINIPNVAQVNSETESRGGDKASVIETNALPYSQQGNSVGFPSRYDTSQNGWQVLLAYDACIRLCLNAWARGCVEAPDFLRDECQMLRNAFCLQKLLLQPRCMQTTVSIHKTNGQTLPLKVRKLVGKVRVEVRKLRIVPKRKLKSTDSMRGAISLHARADYVRHVSSLVKNGINSLKIHSSLLTCEESFRCLVLLKSSTEDTKFEPNSAVTLIPGSGDHHDFFPENQGDALLLEVQDMKKSTLGRTSIPVSAVADNNNDKIRWWPIYHDDNECVGKVQLSINCTITTDETTQVKSGPIAETLAYDLLLEASMRAQQFCARSLRSGEPWNWLLTEFSQYYGVTDTYTRLRYLSYVMDVATPTKDCLELIHELLVPIMKSRSDRSMTRQEKSLLLDCETEIEGLLATVFENYKSLDESCPTGLADMSAPIPETAAPALAPAVQIYTLLHDILAQDAQMTLRNYIQTAAAKRCRKHMMETDEFLSINLDGFVMDSVTISTAYSKMKNLCSNISNEIQADIKIHNQHILPSSIDLSSITASVYSTELCKRLKNFLAAWPPSSPSPHVNELLIAAADFERNLDSWNISLVQGGVDSRGLFHSYIMVWIEDMQLHLLELCKAEKVLWSGVVTNYSTSPFAEEMFEKTKQMLTEYEVVINRWPQYTIILENAVANVERAIIKAMEKQYNEILTPLKDSIPKKLGMQVQKLARRQSTTLYSIPNQLGTFLNTIKRILDVLHCKLEDILKSWASYLPANGEKKSNFGEQLNGVTVLLRTKYKNYMQAIIIKLASNTQSNRCTRLQRILEETKETDGEAEIREKLQMLNSQLSDSISNLQEVFTSAIFVAICRGYWDKMGQIILKFLEGRKENRVWYSGSYHALGVLDDIFASQMQRLQGNALQEKDIEPPRSIVEARAILCRDTSNCPDSSNYLYF</sequence>
<comment type="caution">
    <text evidence="2">The sequence shown here is derived from an EMBL/GenBank/DDBJ whole genome shotgun (WGS) entry which is preliminary data.</text>
</comment>
<feature type="region of interest" description="Disordered" evidence="1">
    <location>
        <begin position="92"/>
        <end position="125"/>
    </location>
</feature>
<feature type="region of interest" description="Disordered" evidence="1">
    <location>
        <begin position="219"/>
        <end position="246"/>
    </location>
</feature>
<proteinExistence type="predicted"/>
<feature type="compositionally biased region" description="Polar residues" evidence="1">
    <location>
        <begin position="19"/>
        <end position="31"/>
    </location>
</feature>
<organism evidence="2 3">
    <name type="scientific">Solanum stoloniferum</name>
    <dbReference type="NCBI Taxonomy" id="62892"/>
    <lineage>
        <taxon>Eukaryota</taxon>
        <taxon>Viridiplantae</taxon>
        <taxon>Streptophyta</taxon>
        <taxon>Embryophyta</taxon>
        <taxon>Tracheophyta</taxon>
        <taxon>Spermatophyta</taxon>
        <taxon>Magnoliopsida</taxon>
        <taxon>eudicotyledons</taxon>
        <taxon>Gunneridae</taxon>
        <taxon>Pentapetalae</taxon>
        <taxon>asterids</taxon>
        <taxon>lamiids</taxon>
        <taxon>Solanales</taxon>
        <taxon>Solanaceae</taxon>
        <taxon>Solanoideae</taxon>
        <taxon>Solaneae</taxon>
        <taxon>Solanum</taxon>
    </lineage>
</organism>
<accession>A0ABD2RMS3</accession>
<dbReference type="PANTHER" id="PTHR31110:SF3">
    <property type="entry name" value="PORTAL PROTEIN"/>
    <property type="match status" value="1"/>
</dbReference>
<keyword evidence="3" id="KW-1185">Reference proteome</keyword>
<dbReference type="EMBL" id="JBJKTR010000019">
    <property type="protein sequence ID" value="KAL3333182.1"/>
    <property type="molecule type" value="Genomic_DNA"/>
</dbReference>
<feature type="compositionally biased region" description="Low complexity" evidence="1">
    <location>
        <begin position="219"/>
        <end position="233"/>
    </location>
</feature>
<protein>
    <submittedName>
        <fullName evidence="2">Uncharacterized protein</fullName>
    </submittedName>
</protein>